<evidence type="ECO:0000256" key="2">
    <source>
        <dbReference type="ARBA" id="ARBA00022741"/>
    </source>
</evidence>
<dbReference type="InterPro" id="IPR018391">
    <property type="entry name" value="PQQ_b-propeller_rpt"/>
</dbReference>
<gene>
    <name evidence="7" type="ORF">E1298_38445</name>
</gene>
<comment type="caution">
    <text evidence="7">The sequence shown here is derived from an EMBL/GenBank/DDBJ whole genome shotgun (WGS) entry which is preliminary data.</text>
</comment>
<dbReference type="Gene3D" id="2.130.10.10">
    <property type="entry name" value="YVTN repeat-like/Quinoprotein amine dehydrogenase"/>
    <property type="match status" value="3"/>
</dbReference>
<feature type="region of interest" description="Disordered" evidence="5">
    <location>
        <begin position="266"/>
        <end position="341"/>
    </location>
</feature>
<dbReference type="Gene3D" id="1.10.510.10">
    <property type="entry name" value="Transferase(Phosphotransferase) domain 1"/>
    <property type="match status" value="1"/>
</dbReference>
<reference evidence="7 8" key="1">
    <citation type="submission" date="2019-03" db="EMBL/GenBank/DDBJ databases">
        <title>Draft genome sequences of novel Actinobacteria.</title>
        <authorList>
            <person name="Sahin N."/>
            <person name="Ay H."/>
            <person name="Saygin H."/>
        </authorList>
    </citation>
    <scope>NUCLEOTIDE SEQUENCE [LARGE SCALE GENOMIC DNA]</scope>
    <source>
        <strain evidence="7 8">H3C3</strain>
    </source>
</reference>
<dbReference type="SUPFAM" id="SSF50998">
    <property type="entry name" value="Quinoprotein alcohol dehydrogenase-like"/>
    <property type="match status" value="1"/>
</dbReference>
<name>A0A4R5ABQ4_9ACTN</name>
<protein>
    <recommendedName>
        <fullName evidence="6">Protein kinase domain-containing protein</fullName>
    </recommendedName>
</protein>
<keyword evidence="1" id="KW-0808">Transferase</keyword>
<evidence type="ECO:0000313" key="8">
    <source>
        <dbReference type="Proteomes" id="UP000294513"/>
    </source>
</evidence>
<dbReference type="SUPFAM" id="SSF56112">
    <property type="entry name" value="Protein kinase-like (PK-like)"/>
    <property type="match status" value="1"/>
</dbReference>
<dbReference type="PANTHER" id="PTHR43289">
    <property type="entry name" value="MITOGEN-ACTIVATED PROTEIN KINASE KINASE KINASE 20-RELATED"/>
    <property type="match status" value="1"/>
</dbReference>
<dbReference type="EMBL" id="SMKU01000339">
    <property type="protein sequence ID" value="TDD68419.1"/>
    <property type="molecule type" value="Genomic_DNA"/>
</dbReference>
<dbReference type="InterPro" id="IPR011009">
    <property type="entry name" value="Kinase-like_dom_sf"/>
</dbReference>
<sequence>MGLVYLARSPGGRLVAVKVIHTHLTDDPLFRARFRREAEAAKAVSGFYTAPVVDADPYSRPAWLATAHVAGPDLNDVVVTHGALPRAMVTALAAALSEALKAIHEAGLVHRDLKPSNILLAQDGPRVIDFGIVHAADGTETIGGLVGTPGYMSPEQAEGREVQPASDVFSLGGVLYFAVTGRPPFGAGDLREVLCRVAQEEPDLAPVPAALRDLIARCLAKRPSERPTPDRLLEELADSVTADPADWAAGPHTPMIDEYVTEMSLYSPAPAPPRPVPEPEAVSEPDAVPQSDVVPRSDAVLVPEPAPARAPEPRRVVTRRAPLSWPPQPSGERRPRRPPRWTGWAVPAAIGLVITLVVVLDGGNAGTGAGFQPWSVDNVNGRAVILDGLLYIGKSDGAAAYDPRTGKRRWKSKSGEAEVAIGRYSAVLLTRSDTHLSALDPMSGSRRWRIPLSVDGCVGPSGPTGHVVVIDGTGPPGGGEVRLSLVDAVTGTRLADRTLKAGHCGSGADINGDRVSVIASGKTGQEDDTLVSMAAGSSASWRATQGDARLVTSDDEHVYTVIGKGADGLRIRAYASGTGRLRWDIPFRVSDDDGDFSAAYSSWAMALPVRSRLYVLSEDGLDAFDTTNGRRRWESSFNVGADANFFVLGDMAYVWWDATKLGFLHYIERTAMAAVDLTNGRRLWRKTTNSGADIAWADDRAAYVASFRKRRFRSDENALISLDARTGTQRWRRGMDADDLIVGSGIVYVRDGDTLEAVNASTGEGP</sequence>
<evidence type="ECO:0000256" key="5">
    <source>
        <dbReference type="SAM" id="MobiDB-lite"/>
    </source>
</evidence>
<keyword evidence="4" id="KW-0067">ATP-binding</keyword>
<feature type="compositionally biased region" description="Pro residues" evidence="5">
    <location>
        <begin position="269"/>
        <end position="278"/>
    </location>
</feature>
<keyword evidence="8" id="KW-1185">Reference proteome</keyword>
<dbReference type="Pfam" id="PF00069">
    <property type="entry name" value="Pkinase"/>
    <property type="match status" value="1"/>
</dbReference>
<dbReference type="AlphaFoldDB" id="A0A4R5ABQ4"/>
<feature type="domain" description="Protein kinase" evidence="6">
    <location>
        <begin position="1"/>
        <end position="241"/>
    </location>
</feature>
<dbReference type="PROSITE" id="PS00108">
    <property type="entry name" value="PROTEIN_KINASE_ST"/>
    <property type="match status" value="1"/>
</dbReference>
<dbReference type="GO" id="GO:0005524">
    <property type="term" value="F:ATP binding"/>
    <property type="evidence" value="ECO:0007669"/>
    <property type="project" value="UniProtKB-KW"/>
</dbReference>
<feature type="compositionally biased region" description="Low complexity" evidence="5">
    <location>
        <begin position="279"/>
        <end position="289"/>
    </location>
</feature>
<dbReference type="CDD" id="cd14014">
    <property type="entry name" value="STKc_PknB_like"/>
    <property type="match status" value="1"/>
</dbReference>
<keyword evidence="2" id="KW-0547">Nucleotide-binding</keyword>
<feature type="non-terminal residue" evidence="7">
    <location>
        <position position="1"/>
    </location>
</feature>
<dbReference type="InterPro" id="IPR015943">
    <property type="entry name" value="WD40/YVTN_repeat-like_dom_sf"/>
</dbReference>
<dbReference type="InterPro" id="IPR002372">
    <property type="entry name" value="PQQ_rpt_dom"/>
</dbReference>
<dbReference type="Proteomes" id="UP000294513">
    <property type="component" value="Unassembled WGS sequence"/>
</dbReference>
<dbReference type="GO" id="GO:0004674">
    <property type="term" value="F:protein serine/threonine kinase activity"/>
    <property type="evidence" value="ECO:0007669"/>
    <property type="project" value="TreeGrafter"/>
</dbReference>
<dbReference type="OrthoDB" id="3449663at2"/>
<dbReference type="InterPro" id="IPR011047">
    <property type="entry name" value="Quinoprotein_ADH-like_sf"/>
</dbReference>
<evidence type="ECO:0000256" key="3">
    <source>
        <dbReference type="ARBA" id="ARBA00022777"/>
    </source>
</evidence>
<keyword evidence="3" id="KW-0418">Kinase</keyword>
<proteinExistence type="predicted"/>
<dbReference type="SMART" id="SM00564">
    <property type="entry name" value="PQQ"/>
    <property type="match status" value="4"/>
</dbReference>
<dbReference type="RefSeq" id="WP_131902310.1">
    <property type="nucleotide sequence ID" value="NZ_SMKU01000339.1"/>
</dbReference>
<dbReference type="InterPro" id="IPR000719">
    <property type="entry name" value="Prot_kinase_dom"/>
</dbReference>
<dbReference type="InterPro" id="IPR008271">
    <property type="entry name" value="Ser/Thr_kinase_AS"/>
</dbReference>
<dbReference type="PANTHER" id="PTHR43289:SF34">
    <property type="entry name" value="SERINE_THREONINE-PROTEIN KINASE YBDM-RELATED"/>
    <property type="match status" value="1"/>
</dbReference>
<dbReference type="SMART" id="SM00220">
    <property type="entry name" value="S_TKc"/>
    <property type="match status" value="1"/>
</dbReference>
<dbReference type="Gene3D" id="3.30.200.20">
    <property type="entry name" value="Phosphorylase Kinase, domain 1"/>
    <property type="match status" value="1"/>
</dbReference>
<organism evidence="7 8">
    <name type="scientific">Actinomadura rubrisoli</name>
    <dbReference type="NCBI Taxonomy" id="2530368"/>
    <lineage>
        <taxon>Bacteria</taxon>
        <taxon>Bacillati</taxon>
        <taxon>Actinomycetota</taxon>
        <taxon>Actinomycetes</taxon>
        <taxon>Streptosporangiales</taxon>
        <taxon>Thermomonosporaceae</taxon>
        <taxon>Actinomadura</taxon>
    </lineage>
</organism>
<dbReference type="Pfam" id="PF13360">
    <property type="entry name" value="PQQ_2"/>
    <property type="match status" value="2"/>
</dbReference>
<accession>A0A4R5ABQ4</accession>
<dbReference type="PROSITE" id="PS50011">
    <property type="entry name" value="PROTEIN_KINASE_DOM"/>
    <property type="match status" value="1"/>
</dbReference>
<evidence type="ECO:0000256" key="4">
    <source>
        <dbReference type="ARBA" id="ARBA00022840"/>
    </source>
</evidence>
<evidence type="ECO:0000259" key="6">
    <source>
        <dbReference type="PROSITE" id="PS50011"/>
    </source>
</evidence>
<evidence type="ECO:0000256" key="1">
    <source>
        <dbReference type="ARBA" id="ARBA00022679"/>
    </source>
</evidence>
<evidence type="ECO:0000313" key="7">
    <source>
        <dbReference type="EMBL" id="TDD68419.1"/>
    </source>
</evidence>